<dbReference type="OrthoDB" id="1188098at2"/>
<organism evidence="1 2">
    <name type="scientific">Tenacibaculum skagerrakense</name>
    <dbReference type="NCBI Taxonomy" id="186571"/>
    <lineage>
        <taxon>Bacteria</taxon>
        <taxon>Pseudomonadati</taxon>
        <taxon>Bacteroidota</taxon>
        <taxon>Flavobacteriia</taxon>
        <taxon>Flavobacteriales</taxon>
        <taxon>Flavobacteriaceae</taxon>
        <taxon>Tenacibaculum</taxon>
    </lineage>
</organism>
<dbReference type="SUPFAM" id="SSF54277">
    <property type="entry name" value="CAD &amp; PB1 domains"/>
    <property type="match status" value="1"/>
</dbReference>
<protein>
    <submittedName>
        <fullName evidence="1">Uncharacterized protein</fullName>
    </submittedName>
</protein>
<dbReference type="Proteomes" id="UP000294564">
    <property type="component" value="Unassembled WGS sequence"/>
</dbReference>
<comment type="caution">
    <text evidence="1">The sequence shown here is derived from an EMBL/GenBank/DDBJ whole genome shotgun (WGS) entry which is preliminary data.</text>
</comment>
<name>A0A4R2NMU8_9FLAO</name>
<keyword evidence="2" id="KW-1185">Reference proteome</keyword>
<gene>
    <name evidence="1" type="ORF">EV195_11079</name>
</gene>
<reference evidence="1 2" key="1">
    <citation type="submission" date="2019-03" db="EMBL/GenBank/DDBJ databases">
        <title>Genomic Encyclopedia of Type Strains, Phase IV (KMG-IV): sequencing the most valuable type-strain genomes for metagenomic binning, comparative biology and taxonomic classification.</title>
        <authorList>
            <person name="Goeker M."/>
        </authorList>
    </citation>
    <scope>NUCLEOTIDE SEQUENCE [LARGE SCALE GENOMIC DNA]</scope>
    <source>
        <strain evidence="1 2">DSM 14836</strain>
    </source>
</reference>
<sequence>MSKYISTLFIIIISTTTYSQINTFLNESRNDLIEIMTSHFEDVVCSYYSIESENSSLAIKKYVEDSSKTLKGFKNLERIITPKTIKLLNKSKIELKNYLWITKKQKQQKSKYLSYSELSPQVKEVLDSTTTRYYKNLESKDSELTINYYDEYGKNISINSNDDIADLITTFKELHGNGDSGLIATALVNLTNEDYKNKATKTFIAFELFYACLNSYVENE</sequence>
<evidence type="ECO:0000313" key="1">
    <source>
        <dbReference type="EMBL" id="TCP22950.1"/>
    </source>
</evidence>
<dbReference type="RefSeq" id="WP_132795732.1">
    <property type="nucleotide sequence ID" value="NZ_SLXM01000010.1"/>
</dbReference>
<proteinExistence type="predicted"/>
<dbReference type="AlphaFoldDB" id="A0A4R2NMU8"/>
<accession>A0A4R2NMU8</accession>
<evidence type="ECO:0000313" key="2">
    <source>
        <dbReference type="Proteomes" id="UP000294564"/>
    </source>
</evidence>
<dbReference type="EMBL" id="SLXM01000010">
    <property type="protein sequence ID" value="TCP22950.1"/>
    <property type="molecule type" value="Genomic_DNA"/>
</dbReference>